<keyword evidence="2" id="KW-1185">Reference proteome</keyword>
<evidence type="ECO:0000313" key="2">
    <source>
        <dbReference type="Proteomes" id="UP000243459"/>
    </source>
</evidence>
<dbReference type="Gramene" id="ONK75697">
    <property type="protein sequence ID" value="ONK75697"/>
    <property type="gene ID" value="A4U43_C03F19590"/>
</dbReference>
<evidence type="ECO:0000313" key="1">
    <source>
        <dbReference type="EMBL" id="ONK75697.1"/>
    </source>
</evidence>
<accession>A0A5P1FE77</accession>
<dbReference type="EMBL" id="CM007383">
    <property type="protein sequence ID" value="ONK75697.1"/>
    <property type="molecule type" value="Genomic_DNA"/>
</dbReference>
<proteinExistence type="predicted"/>
<gene>
    <name evidence="1" type="ORF">A4U43_C03F19590</name>
</gene>
<protein>
    <submittedName>
        <fullName evidence="1">Uncharacterized protein</fullName>
    </submittedName>
</protein>
<name>A0A5P1FE77_ASPOF</name>
<dbReference type="AlphaFoldDB" id="A0A5P1FE77"/>
<reference evidence="2" key="1">
    <citation type="journal article" date="2017" name="Nat. Commun.">
        <title>The asparagus genome sheds light on the origin and evolution of a young Y chromosome.</title>
        <authorList>
            <person name="Harkess A."/>
            <person name="Zhou J."/>
            <person name="Xu C."/>
            <person name="Bowers J.E."/>
            <person name="Van der Hulst R."/>
            <person name="Ayyampalayam S."/>
            <person name="Mercati F."/>
            <person name="Riccardi P."/>
            <person name="McKain M.R."/>
            <person name="Kakrana A."/>
            <person name="Tang H."/>
            <person name="Ray J."/>
            <person name="Groenendijk J."/>
            <person name="Arikit S."/>
            <person name="Mathioni S.M."/>
            <person name="Nakano M."/>
            <person name="Shan H."/>
            <person name="Telgmann-Rauber A."/>
            <person name="Kanno A."/>
            <person name="Yue Z."/>
            <person name="Chen H."/>
            <person name="Li W."/>
            <person name="Chen Y."/>
            <person name="Xu X."/>
            <person name="Zhang Y."/>
            <person name="Luo S."/>
            <person name="Chen H."/>
            <person name="Gao J."/>
            <person name="Mao Z."/>
            <person name="Pires J.C."/>
            <person name="Luo M."/>
            <person name="Kudrna D."/>
            <person name="Wing R.A."/>
            <person name="Meyers B.C."/>
            <person name="Yi K."/>
            <person name="Kong H."/>
            <person name="Lavrijsen P."/>
            <person name="Sunseri F."/>
            <person name="Falavigna A."/>
            <person name="Ye Y."/>
            <person name="Leebens-Mack J.H."/>
            <person name="Chen G."/>
        </authorList>
    </citation>
    <scope>NUCLEOTIDE SEQUENCE [LARGE SCALE GENOMIC DNA]</scope>
    <source>
        <strain evidence="2">cv. DH0086</strain>
    </source>
</reference>
<organism evidence="1 2">
    <name type="scientific">Asparagus officinalis</name>
    <name type="common">Garden asparagus</name>
    <dbReference type="NCBI Taxonomy" id="4686"/>
    <lineage>
        <taxon>Eukaryota</taxon>
        <taxon>Viridiplantae</taxon>
        <taxon>Streptophyta</taxon>
        <taxon>Embryophyta</taxon>
        <taxon>Tracheophyta</taxon>
        <taxon>Spermatophyta</taxon>
        <taxon>Magnoliopsida</taxon>
        <taxon>Liliopsida</taxon>
        <taxon>Asparagales</taxon>
        <taxon>Asparagaceae</taxon>
        <taxon>Asparagoideae</taxon>
        <taxon>Asparagus</taxon>
    </lineage>
</organism>
<sequence>MCFSCEIHGWDTGGQRVGVLVGVSLVMHPCVDIIARTLFALGMGDEAGDGCQLARLSGSLHPRRFLTARRRLSFASVVIACQCYSSSKSTKVAAAHCLRSGRRLAAAHCCSSLKFMVEVCCFSSSTKWSKAAVVARRRTSLWSPLLVVVEVCYCSLSKFVIALELISWLKDFR</sequence>
<dbReference type="Proteomes" id="UP000243459">
    <property type="component" value="Chromosome 3"/>
</dbReference>